<feature type="transmembrane region" description="Helical" evidence="1">
    <location>
        <begin position="51"/>
        <end position="68"/>
    </location>
</feature>
<keyword evidence="1" id="KW-0472">Membrane</keyword>
<evidence type="ECO:0000256" key="1">
    <source>
        <dbReference type="SAM" id="Phobius"/>
    </source>
</evidence>
<keyword evidence="3" id="KW-1185">Reference proteome</keyword>
<keyword evidence="1" id="KW-0812">Transmembrane</keyword>
<reference evidence="2 3" key="1">
    <citation type="submission" date="2020-06" db="EMBL/GenBank/DDBJ databases">
        <title>Actinomadura xiongansis sp. nov., isolated from soil of Baiyangdian.</title>
        <authorList>
            <person name="Zhang X."/>
        </authorList>
    </citation>
    <scope>NUCLEOTIDE SEQUENCE [LARGE SCALE GENOMIC DNA]</scope>
    <source>
        <strain evidence="2 3">HBUM206468</strain>
    </source>
</reference>
<accession>A0ABR7LPK7</accession>
<protein>
    <recommendedName>
        <fullName evidence="4">SMODS-associating 2TM beta-strand rich effector domain-containing protein</fullName>
    </recommendedName>
</protein>
<evidence type="ECO:0000313" key="2">
    <source>
        <dbReference type="EMBL" id="MBC6466608.1"/>
    </source>
</evidence>
<gene>
    <name evidence="2" type="ORF">HKK74_13995</name>
</gene>
<dbReference type="RefSeq" id="WP_187243625.1">
    <property type="nucleotide sequence ID" value="NZ_BAAAOK010000013.1"/>
</dbReference>
<comment type="caution">
    <text evidence="2">The sequence shown here is derived from an EMBL/GenBank/DDBJ whole genome shotgun (WGS) entry which is preliminary data.</text>
</comment>
<evidence type="ECO:0008006" key="4">
    <source>
        <dbReference type="Google" id="ProtNLM"/>
    </source>
</evidence>
<proteinExistence type="predicted"/>
<evidence type="ECO:0000313" key="3">
    <source>
        <dbReference type="Proteomes" id="UP000805614"/>
    </source>
</evidence>
<name>A0ABR7LPK7_9ACTN</name>
<organism evidence="2 3">
    <name type="scientific">Actinomadura alba</name>
    <dbReference type="NCBI Taxonomy" id="406431"/>
    <lineage>
        <taxon>Bacteria</taxon>
        <taxon>Bacillati</taxon>
        <taxon>Actinomycetota</taxon>
        <taxon>Actinomycetes</taxon>
        <taxon>Streptosporangiales</taxon>
        <taxon>Thermomonosporaceae</taxon>
        <taxon>Actinomadura</taxon>
    </lineage>
</organism>
<dbReference type="Proteomes" id="UP000805614">
    <property type="component" value="Unassembled WGS sequence"/>
</dbReference>
<dbReference type="EMBL" id="JABVEC010000009">
    <property type="protein sequence ID" value="MBC6466608.1"/>
    <property type="molecule type" value="Genomic_DNA"/>
</dbReference>
<keyword evidence="1" id="KW-1133">Transmembrane helix</keyword>
<sequence>MRGVHTMALRFWRSPASRWTLLGLALFLFGLEIFGLRLFGKGVNAGQFGDLAAWAQSIGTVAAVTVALHQIRRERLDRLADLERAEVKERTQLYSWIGFRETEPHGWYLYFNNLTPTPVNSWVLRVWDGDADTEEEPVGTLDVSRGRPIPPGFSEYRTSFAAEALTGPHCAIDFADGNGECWRRTSSGGLRRITEVRHGEQVLARDPRTVRALGAA</sequence>